<dbReference type="Gene3D" id="1.20.1740.10">
    <property type="entry name" value="Amino acid/polyamine transporter I"/>
    <property type="match status" value="1"/>
</dbReference>
<feature type="transmembrane region" description="Helical" evidence="6">
    <location>
        <begin position="220"/>
        <end position="243"/>
    </location>
</feature>
<keyword evidence="5 6" id="KW-0472">Membrane</keyword>
<feature type="transmembrane region" description="Helical" evidence="6">
    <location>
        <begin position="180"/>
        <end position="199"/>
    </location>
</feature>
<gene>
    <name evidence="7" type="ORF">DYS74_12010</name>
</gene>
<keyword evidence="4 6" id="KW-1133">Transmembrane helix</keyword>
<evidence type="ECO:0000256" key="3">
    <source>
        <dbReference type="ARBA" id="ARBA00022692"/>
    </source>
</evidence>
<feature type="transmembrane region" description="Helical" evidence="6">
    <location>
        <begin position="338"/>
        <end position="359"/>
    </location>
</feature>
<dbReference type="Pfam" id="PF13520">
    <property type="entry name" value="AA_permease_2"/>
    <property type="match status" value="1"/>
</dbReference>
<dbReference type="Proteomes" id="UP000279673">
    <property type="component" value="Unassembled WGS sequence"/>
</dbReference>
<name>A0A421BN02_9RHOB</name>
<proteinExistence type="predicted"/>
<dbReference type="RefSeq" id="WP_121533937.1">
    <property type="nucleotide sequence ID" value="NZ_RCHI01000011.1"/>
</dbReference>
<feature type="transmembrane region" description="Helical" evidence="6">
    <location>
        <begin position="148"/>
        <end position="168"/>
    </location>
</feature>
<dbReference type="PANTHER" id="PTHR43243">
    <property type="entry name" value="INNER MEMBRANE TRANSPORTER YGJI-RELATED"/>
    <property type="match status" value="1"/>
</dbReference>
<comment type="caution">
    <text evidence="7">The sequence shown here is derived from an EMBL/GenBank/DDBJ whole genome shotgun (WGS) entry which is preliminary data.</text>
</comment>
<sequence length="394" mass="39303">MAQDGKLKRRLGPVLLTAYGVGVMVGAGIYVLVGAVAGHAGGWTPLAFVLAGLIAAPSALSYAELSTRLPEAAGEVAYVEAGLASRALGVLVGLAIVLSGVISAAAVLRGGVGYLTLLLPLPSPPLILALGLLLTAIALWGVLESIGFAAILTVIEVTGLLLVIWAGASVPAAPALAAAVPWSGIAAGAALAFFAFIGFEDIVNMAEEVRDPTRTLPRAILAALAITTLLYVAVSAAAVHAVAPADLALSESPLATVWARASAPQALLPAIAVAAALNGVLAQIVMAARVLYGLGRRLPALGVFRHIHPRLGTPVAATLLAGGLMLVAALALPVAALAQLTTTVLLSVFVLVNLALIGLKRRAPAAPFRVPMAVPVFGALASGAALAASFGGLA</sequence>
<reference evidence="7 8" key="1">
    <citation type="submission" date="2018-10" db="EMBL/GenBank/DDBJ databases">
        <title>Rhodobacter sp . BO-81.</title>
        <authorList>
            <person name="Im W.T."/>
        </authorList>
    </citation>
    <scope>NUCLEOTIDE SEQUENCE [LARGE SCALE GENOMIC DNA]</scope>
    <source>
        <strain evidence="7 8">BO-81</strain>
    </source>
</reference>
<feature type="transmembrane region" description="Helical" evidence="6">
    <location>
        <begin position="12"/>
        <end position="37"/>
    </location>
</feature>
<dbReference type="InterPro" id="IPR002293">
    <property type="entry name" value="AA/rel_permease1"/>
</dbReference>
<evidence type="ECO:0000256" key="1">
    <source>
        <dbReference type="ARBA" id="ARBA00004141"/>
    </source>
</evidence>
<keyword evidence="2" id="KW-0813">Transport</keyword>
<keyword evidence="3 6" id="KW-0812">Transmembrane</keyword>
<dbReference type="GO" id="GO:0015171">
    <property type="term" value="F:amino acid transmembrane transporter activity"/>
    <property type="evidence" value="ECO:0007669"/>
    <property type="project" value="TreeGrafter"/>
</dbReference>
<comment type="subcellular location">
    <subcellularLocation>
        <location evidence="1">Membrane</location>
        <topology evidence="1">Multi-pass membrane protein</topology>
    </subcellularLocation>
</comment>
<keyword evidence="8" id="KW-1185">Reference proteome</keyword>
<feature type="transmembrane region" description="Helical" evidence="6">
    <location>
        <begin position="266"/>
        <end position="291"/>
    </location>
</feature>
<evidence type="ECO:0000313" key="8">
    <source>
        <dbReference type="Proteomes" id="UP000279673"/>
    </source>
</evidence>
<dbReference type="EMBL" id="RCHI01000011">
    <property type="protein sequence ID" value="RLL64261.1"/>
    <property type="molecule type" value="Genomic_DNA"/>
</dbReference>
<feature type="transmembrane region" description="Helical" evidence="6">
    <location>
        <begin position="126"/>
        <end position="143"/>
    </location>
</feature>
<accession>A0A421BN02</accession>
<feature type="transmembrane region" description="Helical" evidence="6">
    <location>
        <begin position="83"/>
        <end position="106"/>
    </location>
</feature>
<dbReference type="AlphaFoldDB" id="A0A421BN02"/>
<evidence type="ECO:0000313" key="7">
    <source>
        <dbReference type="EMBL" id="RLL64261.1"/>
    </source>
</evidence>
<dbReference type="GO" id="GO:0016020">
    <property type="term" value="C:membrane"/>
    <property type="evidence" value="ECO:0007669"/>
    <property type="project" value="UniProtKB-SubCell"/>
</dbReference>
<feature type="transmembrane region" description="Helical" evidence="6">
    <location>
        <begin position="371"/>
        <end position="393"/>
    </location>
</feature>
<evidence type="ECO:0000256" key="4">
    <source>
        <dbReference type="ARBA" id="ARBA00022989"/>
    </source>
</evidence>
<dbReference type="PANTHER" id="PTHR43243:SF4">
    <property type="entry name" value="CATIONIC AMINO ACID TRANSPORTER 4"/>
    <property type="match status" value="1"/>
</dbReference>
<feature type="transmembrane region" description="Helical" evidence="6">
    <location>
        <begin position="43"/>
        <end position="63"/>
    </location>
</feature>
<dbReference type="PIRSF" id="PIRSF006060">
    <property type="entry name" value="AA_transporter"/>
    <property type="match status" value="1"/>
</dbReference>
<protein>
    <submittedName>
        <fullName evidence="7">Amino acid permease</fullName>
    </submittedName>
</protein>
<organism evidence="7 8">
    <name type="scientific">Paenirhodobacter hankyongi</name>
    <dbReference type="NCBI Taxonomy" id="2294033"/>
    <lineage>
        <taxon>Bacteria</taxon>
        <taxon>Pseudomonadati</taxon>
        <taxon>Pseudomonadota</taxon>
        <taxon>Alphaproteobacteria</taxon>
        <taxon>Rhodobacterales</taxon>
        <taxon>Rhodobacter group</taxon>
        <taxon>Paenirhodobacter</taxon>
    </lineage>
</organism>
<evidence type="ECO:0000256" key="6">
    <source>
        <dbReference type="SAM" id="Phobius"/>
    </source>
</evidence>
<feature type="transmembrane region" description="Helical" evidence="6">
    <location>
        <begin position="311"/>
        <end position="332"/>
    </location>
</feature>
<evidence type="ECO:0000256" key="2">
    <source>
        <dbReference type="ARBA" id="ARBA00022448"/>
    </source>
</evidence>
<evidence type="ECO:0000256" key="5">
    <source>
        <dbReference type="ARBA" id="ARBA00023136"/>
    </source>
</evidence>